<dbReference type="PANTHER" id="PTHR10885:SF0">
    <property type="entry name" value="ISOPENTENYL-DIPHOSPHATE DELTA-ISOMERASE"/>
    <property type="match status" value="1"/>
</dbReference>
<feature type="domain" description="Nudix hydrolase" evidence="2">
    <location>
        <begin position="29"/>
        <end position="161"/>
    </location>
</feature>
<evidence type="ECO:0000259" key="2">
    <source>
        <dbReference type="PROSITE" id="PS51462"/>
    </source>
</evidence>
<name>A0A1W1UIR2_PEPAS</name>
<dbReference type="RefSeq" id="WP_084229996.1">
    <property type="nucleotide sequence ID" value="NZ_FWWR01000009.1"/>
</dbReference>
<evidence type="ECO:0000313" key="4">
    <source>
        <dbReference type="Proteomes" id="UP000192368"/>
    </source>
</evidence>
<protein>
    <submittedName>
        <fullName evidence="3">NUDIX domain-containing protein</fullName>
    </submittedName>
</protein>
<dbReference type="CDD" id="cd04693">
    <property type="entry name" value="NUDIX_Hydrolase"/>
    <property type="match status" value="1"/>
</dbReference>
<organism evidence="3 4">
    <name type="scientific">Peptoniphilus asaccharolyticus DSM 20463</name>
    <dbReference type="NCBI Taxonomy" id="573058"/>
    <lineage>
        <taxon>Bacteria</taxon>
        <taxon>Bacillati</taxon>
        <taxon>Bacillota</taxon>
        <taxon>Tissierellia</taxon>
        <taxon>Tissierellales</taxon>
        <taxon>Peptoniphilaceae</taxon>
        <taxon>Peptoniphilus</taxon>
    </lineage>
</organism>
<dbReference type="EMBL" id="FWWR01000009">
    <property type="protein sequence ID" value="SMB80893.1"/>
    <property type="molecule type" value="Genomic_DNA"/>
</dbReference>
<dbReference type="InterPro" id="IPR000086">
    <property type="entry name" value="NUDIX_hydrolase_dom"/>
</dbReference>
<dbReference type="OrthoDB" id="9786032at2"/>
<dbReference type="SUPFAM" id="SSF55811">
    <property type="entry name" value="Nudix"/>
    <property type="match status" value="1"/>
</dbReference>
<keyword evidence="4" id="KW-1185">Reference proteome</keyword>
<dbReference type="Proteomes" id="UP000192368">
    <property type="component" value="Unassembled WGS sequence"/>
</dbReference>
<dbReference type="GO" id="GO:0016787">
    <property type="term" value="F:hydrolase activity"/>
    <property type="evidence" value="ECO:0007669"/>
    <property type="project" value="UniProtKB-KW"/>
</dbReference>
<dbReference type="AlphaFoldDB" id="A0A1W1UIR2"/>
<dbReference type="PROSITE" id="PS51462">
    <property type="entry name" value="NUDIX"/>
    <property type="match status" value="1"/>
</dbReference>
<dbReference type="Pfam" id="PF00293">
    <property type="entry name" value="NUDIX"/>
    <property type="match status" value="1"/>
</dbReference>
<dbReference type="PROSITE" id="PS00893">
    <property type="entry name" value="NUDIX_BOX"/>
    <property type="match status" value="1"/>
</dbReference>
<evidence type="ECO:0000256" key="1">
    <source>
        <dbReference type="ARBA" id="ARBA00022801"/>
    </source>
</evidence>
<dbReference type="InterPro" id="IPR015797">
    <property type="entry name" value="NUDIX_hydrolase-like_dom_sf"/>
</dbReference>
<sequence>MAEFWDVYSKSGEKKNRVIKRGDKMIKGEYHLVSEGWIRVDKDHYLIQRRSKNKKLFANKWYCSVGGSVLAGEEPKEGLIREAGEEIGIDISKSKIRLKRIIVENFGIFYIYLIDKKLKLEDLVLQKEEVSEVRIVTLDEIFELIEKREMIKLDYYDKFFSSASKIPMDLNE</sequence>
<accession>A0A1W1UIR2</accession>
<proteinExistence type="predicted"/>
<dbReference type="PANTHER" id="PTHR10885">
    <property type="entry name" value="ISOPENTENYL-DIPHOSPHATE DELTA-ISOMERASE"/>
    <property type="match status" value="1"/>
</dbReference>
<evidence type="ECO:0000313" key="3">
    <source>
        <dbReference type="EMBL" id="SMB80893.1"/>
    </source>
</evidence>
<dbReference type="InterPro" id="IPR020084">
    <property type="entry name" value="NUDIX_hydrolase_CS"/>
</dbReference>
<keyword evidence="1" id="KW-0378">Hydrolase</keyword>
<dbReference type="Gene3D" id="3.90.79.10">
    <property type="entry name" value="Nucleoside Triphosphate Pyrophosphohydrolase"/>
    <property type="match status" value="1"/>
</dbReference>
<reference evidence="4" key="1">
    <citation type="submission" date="2017-04" db="EMBL/GenBank/DDBJ databases">
        <authorList>
            <person name="Varghese N."/>
            <person name="Submissions S."/>
        </authorList>
    </citation>
    <scope>NUCLEOTIDE SEQUENCE [LARGE SCALE GENOMIC DNA]</scope>
    <source>
        <strain evidence="4">DSM 20463</strain>
    </source>
</reference>
<gene>
    <name evidence="3" type="ORF">SAMN00017477_0294</name>
</gene>
<dbReference type="STRING" id="573058.SAMN00017477_0294"/>